<dbReference type="InterPro" id="IPR032179">
    <property type="entry name" value="Cry22Aa_Ig-like"/>
</dbReference>
<dbReference type="Pfam" id="PF02494">
    <property type="entry name" value="HYR"/>
    <property type="match status" value="1"/>
</dbReference>
<gene>
    <name evidence="6" type="ORF">GCM10009430_40790</name>
</gene>
<proteinExistence type="predicted"/>
<keyword evidence="1" id="KW-0433">Leucine-rich repeat</keyword>
<protein>
    <recommendedName>
        <fullName evidence="5">HYR domain-containing protein</fullName>
    </recommendedName>
</protein>
<feature type="signal peptide" evidence="4">
    <location>
        <begin position="1"/>
        <end position="21"/>
    </location>
</feature>
<evidence type="ECO:0000256" key="3">
    <source>
        <dbReference type="ARBA" id="ARBA00022737"/>
    </source>
</evidence>
<evidence type="ECO:0000313" key="7">
    <source>
        <dbReference type="Proteomes" id="UP001501758"/>
    </source>
</evidence>
<dbReference type="InterPro" id="IPR003591">
    <property type="entry name" value="Leu-rich_rpt_typical-subtyp"/>
</dbReference>
<dbReference type="PROSITE" id="PS50825">
    <property type="entry name" value="HYR"/>
    <property type="match status" value="1"/>
</dbReference>
<dbReference type="InterPro" id="IPR001611">
    <property type="entry name" value="Leu-rich_rpt"/>
</dbReference>
<dbReference type="InterPro" id="IPR035986">
    <property type="entry name" value="PKD_dom_sf"/>
</dbReference>
<dbReference type="PANTHER" id="PTHR47566:SF1">
    <property type="entry name" value="PROTEIN NUD1"/>
    <property type="match status" value="1"/>
</dbReference>
<dbReference type="InterPro" id="IPR003410">
    <property type="entry name" value="HYR_dom"/>
</dbReference>
<reference evidence="7" key="1">
    <citation type="journal article" date="2019" name="Int. J. Syst. Evol. Microbiol.">
        <title>The Global Catalogue of Microorganisms (GCM) 10K type strain sequencing project: providing services to taxonomists for standard genome sequencing and annotation.</title>
        <authorList>
            <consortium name="The Broad Institute Genomics Platform"/>
            <consortium name="The Broad Institute Genome Sequencing Center for Infectious Disease"/>
            <person name="Wu L."/>
            <person name="Ma J."/>
        </authorList>
    </citation>
    <scope>NUCLEOTIDE SEQUENCE [LARGE SCALE GENOMIC DNA]</scope>
    <source>
        <strain evidence="7">JCM 15974</strain>
    </source>
</reference>
<dbReference type="SUPFAM" id="SSF49299">
    <property type="entry name" value="PKD domain"/>
    <property type="match status" value="1"/>
</dbReference>
<dbReference type="InterPro" id="IPR013783">
    <property type="entry name" value="Ig-like_fold"/>
</dbReference>
<comment type="caution">
    <text evidence="6">The sequence shown here is derived from an EMBL/GenBank/DDBJ whole genome shotgun (WGS) entry which is preliminary data.</text>
</comment>
<organism evidence="6 7">
    <name type="scientific">Aquimarina litoralis</name>
    <dbReference type="NCBI Taxonomy" id="584605"/>
    <lineage>
        <taxon>Bacteria</taxon>
        <taxon>Pseudomonadati</taxon>
        <taxon>Bacteroidota</taxon>
        <taxon>Flavobacteriia</taxon>
        <taxon>Flavobacteriales</taxon>
        <taxon>Flavobacteriaceae</taxon>
        <taxon>Aquimarina</taxon>
    </lineage>
</organism>
<evidence type="ECO:0000313" key="6">
    <source>
        <dbReference type="EMBL" id="GAA0729997.1"/>
    </source>
</evidence>
<dbReference type="EMBL" id="BAAAGE010000004">
    <property type="protein sequence ID" value="GAA0729997.1"/>
    <property type="molecule type" value="Genomic_DNA"/>
</dbReference>
<evidence type="ECO:0000256" key="4">
    <source>
        <dbReference type="SAM" id="SignalP"/>
    </source>
</evidence>
<dbReference type="Pfam" id="PF16403">
    <property type="entry name" value="Bact_surface_Ig-like"/>
    <property type="match status" value="4"/>
</dbReference>
<dbReference type="RefSeq" id="WP_343914093.1">
    <property type="nucleotide sequence ID" value="NZ_BAAAGE010000004.1"/>
</dbReference>
<keyword evidence="7" id="KW-1185">Reference proteome</keyword>
<accession>A0ABP3UGZ0</accession>
<sequence length="1784" mass="190954">MQKKYLLIILLFLVGITISHAQYTSIPDANFEAALVALGHDSVSGDGQVLTADIATITELDIRNEQITDLTGIEDFSALEELRANFNSISSVDLSQNTALETLFIGDNDLTALDVSANINLDYLSISDLNLTAGIDISQNTKLTNFVAENSNLSTIDVSNNVLLQQLELEDNNLTALDVTNLTALESLIVSDNQLTTIDLSNNTQLEFFGFQSNNFGSLDFSGLSNLTIIDGSANNNLTTVNLTGVTALEAFQVNTASITSLDFSDATNLNFLSVIGSQLENLDLRNNTALTVIQIPNNNLTSLDLRNIDVTQINLSAFGNNDLDCISVDDVALAEANLSSDFRYSIDCALYTYVPDDNFEAALAVYDDTPGDNSVPKAAIEIITTLDVSSLDIADLTGIQDFIALTSLNASTNNLKKVDLSNNTNLQIVNLEENSLKTLDVSNLVNLTSLEVDKNDLFALNIKNGANTNLTFFDATENADLNCILVDSETYANANFANIDNQTSFSETDCTIYVAIPDSNFEVALAAYDDISSDGQIPLENIYDVEELDVQGNTISDLTGIASFESLTTLNCSENSLTTIDLSSNALLESLTCGNNNFSSLDLSNNNQLISVDADDCALLTSINLSGCTVLETLEADDNNLSTIDLSTNINLRSLDLDNNIITSLDLSNNTLLEFLDLDNNNLSALDLSNNSLLEFLDIETNNISTLDLTVLPNLERADLESNPLTAIDFSQNLLLEDVDTDDTQIVNLDFSNNTALTRLDIDNTATLTTVVFGNAIGLTQLYIDETAIESIDVSPLTGLRVLDVGDTNLKTLDISANIALTDLRVDNADLVSLDLRNGNNSNFSRMEATSNTSLTCIMVDDATAAVTDFTDIDMGVTFSETTCGYTLIPDANFEAALSVYDDIASDGLIPTDRIENVSIVNVANSGISDLTGIEAFVNLETLNVNSNNLSVIDLSNNSNLEILNAFDNELTSIDLSRNTQVERVYLGENQLSTIDVSTNTILEVLDIHDNGIAILDLSLNVNLEELNANNNGISSIDLSNNTLLEEVSLDGNDITTINISGLTNLEFLYLEDNNLSSIDVTTNSSLGELLLNDNTALSSLDLTNNGDIRLVYCNNCSDLSSITFGNSTDLETIQLDNTALTNIDLSLLVDLREISLRETDITFLDLSNNPILLDIYATDGKLTGINLKNGGNTGIDELEITGNPDLYCVEVDDVDYANTNFIDKDVQTSFSLDCIAPVITLNGANPQTIELGAGYTELGVTTDDGTAVSIDTSEFMDAVGSYTIYYDATDAAGNVAIQVTRTVDVVDTTAPVITLNGANPQTIELGAGYTELGATTDDGSAVSIDTSEFMDAVGSYTIYYDATDAAGNVAIQVTRTVDVVDTTAPVITLNGANPQTIELGAGYTELGATTDDGSAVSINTSEFMDAVGSYTIYYDATDAAGNTSIQVTRTVDVVDTTAPVITLNGANPQIIELGAGYTELGATTDDGSAVSIDTLEFMDAVGSYTIYYDATDAAGNTAIQVTRTVNVVDTTNPTVVCQNITVQLDDTGNASITAAMIDNGSTDLSGIASIVIDVTDFDCTNIGDNMVTLTVTDTSGNTDMCMATVTVEDEVAPEFDMTTVPTDMEVPFDSGNMYTLADFTVGVVVTDNCDTNKSAFATTIRQSPVAGTLLAEGDHVITLSAIDDNLNIETVSFTITVSGVLSVEENTEDIFSIYPNPAMDQFWITGVSGEAAVTFYDINGRMLQTIKVMNDQAISTRDLSEGVYLITIEQNDVNQTIRLIKK</sequence>
<dbReference type="NCBIfam" id="TIGR04183">
    <property type="entry name" value="Por_Secre_tail"/>
    <property type="match status" value="1"/>
</dbReference>
<dbReference type="Proteomes" id="UP001501758">
    <property type="component" value="Unassembled WGS sequence"/>
</dbReference>
<dbReference type="Gene3D" id="3.80.10.10">
    <property type="entry name" value="Ribonuclease Inhibitor"/>
    <property type="match status" value="5"/>
</dbReference>
<dbReference type="SMART" id="SM00365">
    <property type="entry name" value="LRR_SD22"/>
    <property type="match status" value="9"/>
</dbReference>
<feature type="chain" id="PRO_5045832359" description="HYR domain-containing protein" evidence="4">
    <location>
        <begin position="22"/>
        <end position="1784"/>
    </location>
</feature>
<dbReference type="SMART" id="SM00369">
    <property type="entry name" value="LRR_TYP"/>
    <property type="match status" value="7"/>
</dbReference>
<dbReference type="InterPro" id="IPR032675">
    <property type="entry name" value="LRR_dom_sf"/>
</dbReference>
<name>A0ABP3UGZ0_9FLAO</name>
<evidence type="ECO:0000256" key="1">
    <source>
        <dbReference type="ARBA" id="ARBA00022614"/>
    </source>
</evidence>
<dbReference type="PANTHER" id="PTHR47566">
    <property type="match status" value="1"/>
</dbReference>
<dbReference type="Pfam" id="PF18962">
    <property type="entry name" value="Por_Secre_tail"/>
    <property type="match status" value="1"/>
</dbReference>
<dbReference type="SUPFAM" id="SSF52058">
    <property type="entry name" value="L domain-like"/>
    <property type="match status" value="4"/>
</dbReference>
<evidence type="ECO:0000259" key="5">
    <source>
        <dbReference type="PROSITE" id="PS50825"/>
    </source>
</evidence>
<evidence type="ECO:0000256" key="2">
    <source>
        <dbReference type="ARBA" id="ARBA00022729"/>
    </source>
</evidence>
<dbReference type="PROSITE" id="PS51450">
    <property type="entry name" value="LRR"/>
    <property type="match status" value="3"/>
</dbReference>
<dbReference type="InterPro" id="IPR026444">
    <property type="entry name" value="Secre_tail"/>
</dbReference>
<keyword evidence="3" id="KW-0677">Repeat</keyword>
<keyword evidence="2 4" id="KW-0732">Signal</keyword>
<feature type="domain" description="HYR" evidence="5">
    <location>
        <begin position="1530"/>
        <end position="1611"/>
    </location>
</feature>
<dbReference type="Gene3D" id="2.60.40.10">
    <property type="entry name" value="Immunoglobulins"/>
    <property type="match status" value="5"/>
</dbReference>
<dbReference type="InterPro" id="IPR052574">
    <property type="entry name" value="CDIRP"/>
</dbReference>